<comment type="similarity">
    <text evidence="2">Belongs to the MoaE family.</text>
</comment>
<name>A0A0A7RYB6_FRIPE</name>
<dbReference type="EMBL" id="CP009056">
    <property type="protein sequence ID" value="AJA44248.1"/>
    <property type="molecule type" value="Genomic_DNA"/>
</dbReference>
<evidence type="ECO:0000256" key="1">
    <source>
        <dbReference type="ARBA" id="ARBA00005046"/>
    </source>
</evidence>
<keyword evidence="14" id="KW-1185">Reference proteome</keyword>
<protein>
    <recommendedName>
        <fullName evidence="4">Molybdopterin synthase catalytic subunit</fullName>
        <ecNumber evidence="3">2.8.1.12</ecNumber>
    </recommendedName>
    <alternativeName>
        <fullName evidence="9">MPT synthase subunit 2</fullName>
    </alternativeName>
    <alternativeName>
        <fullName evidence="7">Molybdenum cofactor biosynthesis protein E</fullName>
    </alternativeName>
    <alternativeName>
        <fullName evidence="8">Molybdopterin-converting factor large subunit</fullName>
    </alternativeName>
    <alternativeName>
        <fullName evidence="10">Molybdopterin-converting factor subunit 2</fullName>
    </alternativeName>
</protein>
<gene>
    <name evidence="13" type="ORF">DKK76_01975</name>
    <name evidence="12" type="ORF">FPB0191_00416</name>
</gene>
<dbReference type="GO" id="GO:0030366">
    <property type="term" value="F:molybdopterin synthase activity"/>
    <property type="evidence" value="ECO:0007669"/>
    <property type="project" value="UniProtKB-EC"/>
</dbReference>
<evidence type="ECO:0000256" key="2">
    <source>
        <dbReference type="ARBA" id="ARBA00005426"/>
    </source>
</evidence>
<dbReference type="RefSeq" id="WP_039106474.1">
    <property type="nucleotide sequence ID" value="NZ_CALYQC010000004.1"/>
</dbReference>
<dbReference type="EC" id="2.8.1.12" evidence="3"/>
<dbReference type="STRING" id="1267021.FPB0191_00416"/>
<evidence type="ECO:0000313" key="13">
    <source>
        <dbReference type="EMBL" id="PXY96709.1"/>
    </source>
</evidence>
<dbReference type="Proteomes" id="UP000030901">
    <property type="component" value="Chromosome"/>
</dbReference>
<keyword evidence="12" id="KW-0808">Transferase</keyword>
<reference evidence="13 15" key="2">
    <citation type="submission" date="2018-05" db="EMBL/GenBank/DDBJ databases">
        <title>Reference genomes for bee gut microbiota database.</title>
        <authorList>
            <person name="Ellegaard K.M."/>
        </authorList>
    </citation>
    <scope>NUCLEOTIDE SEQUENCE [LARGE SCALE GENOMIC DNA]</scope>
    <source>
        <strain evidence="13 15">ESL0167</strain>
    </source>
</reference>
<dbReference type="EMBL" id="QGLM01000005">
    <property type="protein sequence ID" value="PXY96709.1"/>
    <property type="molecule type" value="Genomic_DNA"/>
</dbReference>
<proteinExistence type="inferred from homology"/>
<evidence type="ECO:0000256" key="4">
    <source>
        <dbReference type="ARBA" id="ARBA00013858"/>
    </source>
</evidence>
<dbReference type="NCBIfam" id="NF007959">
    <property type="entry name" value="PRK10678.1"/>
    <property type="match status" value="1"/>
</dbReference>
<keyword evidence="5" id="KW-0501">Molybdenum cofactor biosynthesis</keyword>
<evidence type="ECO:0000256" key="8">
    <source>
        <dbReference type="ARBA" id="ARBA00030407"/>
    </source>
</evidence>
<dbReference type="KEGG" id="fpp:FPB0191_00416"/>
<dbReference type="Proteomes" id="UP000247838">
    <property type="component" value="Unassembled WGS sequence"/>
</dbReference>
<evidence type="ECO:0000313" key="12">
    <source>
        <dbReference type="EMBL" id="AJA44248.1"/>
    </source>
</evidence>
<dbReference type="UniPathway" id="UPA00344"/>
<dbReference type="OrthoDB" id="9803224at2"/>
<dbReference type="InterPro" id="IPR036563">
    <property type="entry name" value="MoaE_sf"/>
</dbReference>
<dbReference type="InterPro" id="IPR003448">
    <property type="entry name" value="Mopterin_biosynth_MoaE"/>
</dbReference>
<dbReference type="PANTHER" id="PTHR23404">
    <property type="entry name" value="MOLYBDOPTERIN SYNTHASE RELATED"/>
    <property type="match status" value="1"/>
</dbReference>
<accession>A0A0A7RYB6</accession>
<evidence type="ECO:0000256" key="3">
    <source>
        <dbReference type="ARBA" id="ARBA00011950"/>
    </source>
</evidence>
<evidence type="ECO:0000256" key="10">
    <source>
        <dbReference type="ARBA" id="ARBA00032474"/>
    </source>
</evidence>
<evidence type="ECO:0000256" key="6">
    <source>
        <dbReference type="ARBA" id="ARBA00026066"/>
    </source>
</evidence>
<comment type="catalytic activity">
    <reaction evidence="11">
        <text>2 [molybdopterin-synthase sulfur-carrier protein]-C-terminal-Gly-aminoethanethioate + cyclic pyranopterin phosphate + H2O = molybdopterin + 2 [molybdopterin-synthase sulfur-carrier protein]-C-terminal Gly-Gly + 2 H(+)</text>
        <dbReference type="Rhea" id="RHEA:26333"/>
        <dbReference type="Rhea" id="RHEA-COMP:12202"/>
        <dbReference type="Rhea" id="RHEA-COMP:19907"/>
        <dbReference type="ChEBI" id="CHEBI:15377"/>
        <dbReference type="ChEBI" id="CHEBI:15378"/>
        <dbReference type="ChEBI" id="CHEBI:58698"/>
        <dbReference type="ChEBI" id="CHEBI:59648"/>
        <dbReference type="ChEBI" id="CHEBI:90778"/>
        <dbReference type="ChEBI" id="CHEBI:232372"/>
        <dbReference type="EC" id="2.8.1.12"/>
    </reaction>
</comment>
<dbReference type="HOGENOM" id="CLU_089568_2_1_6"/>
<dbReference type="Pfam" id="PF02391">
    <property type="entry name" value="MoaE"/>
    <property type="match status" value="1"/>
</dbReference>
<dbReference type="Gene3D" id="3.90.1170.40">
    <property type="entry name" value="Molybdopterin biosynthesis MoaE subunit"/>
    <property type="match status" value="1"/>
</dbReference>
<evidence type="ECO:0000313" key="15">
    <source>
        <dbReference type="Proteomes" id="UP000247838"/>
    </source>
</evidence>
<dbReference type="GO" id="GO:0006777">
    <property type="term" value="P:Mo-molybdopterin cofactor biosynthetic process"/>
    <property type="evidence" value="ECO:0007669"/>
    <property type="project" value="UniProtKB-KW"/>
</dbReference>
<evidence type="ECO:0000256" key="9">
    <source>
        <dbReference type="ARBA" id="ARBA00030781"/>
    </source>
</evidence>
<dbReference type="AlphaFoldDB" id="A0A0A7RYB6"/>
<sequence length="149" mass="17399">MKHNRVIVNANQINVNEHYNWLLQSPEDGAVVTFTGKVRSEGQEVISLFLEHYQGMTEKAINEIICEARQRWSIRRVAVVHRVGNILANEQIVFIGVSSSHRQAAFNTTEFIMDKLKNDVPLWKKERTKNQEEWVEAKKTDCDSLKKWY</sequence>
<reference evidence="12 14" key="1">
    <citation type="journal article" date="2014" name="Appl. Environ. Microbiol.">
        <title>Gut symbionts from distinct hosts exhibit genotoxic activity via divergent colibactin biosynthetic pathways.</title>
        <authorList>
            <person name="Engel P."/>
            <person name="Vizcaino M.I."/>
            <person name="Crawford J.M."/>
        </authorList>
    </citation>
    <scope>NUCLEOTIDE SEQUENCE [LARGE SCALE GENOMIC DNA]</scope>
    <source>
        <strain evidence="12 14">PEB0191</strain>
    </source>
</reference>
<comment type="pathway">
    <text evidence="1">Cofactor biosynthesis; molybdopterin biosynthesis.</text>
</comment>
<evidence type="ECO:0000256" key="5">
    <source>
        <dbReference type="ARBA" id="ARBA00023150"/>
    </source>
</evidence>
<dbReference type="SUPFAM" id="SSF54690">
    <property type="entry name" value="Molybdopterin synthase subunit MoaE"/>
    <property type="match status" value="1"/>
</dbReference>
<evidence type="ECO:0000256" key="11">
    <source>
        <dbReference type="ARBA" id="ARBA00049878"/>
    </source>
</evidence>
<comment type="subunit">
    <text evidence="6">Heterotetramer of 2 MoaD subunits and 2 MoaE subunits. Also stable as homodimer. The enzyme changes between these two forms during catalysis.</text>
</comment>
<organism evidence="12 14">
    <name type="scientific">Frischella perrara</name>
    <dbReference type="NCBI Taxonomy" id="1267021"/>
    <lineage>
        <taxon>Bacteria</taxon>
        <taxon>Pseudomonadati</taxon>
        <taxon>Pseudomonadota</taxon>
        <taxon>Gammaproteobacteria</taxon>
        <taxon>Orbales</taxon>
        <taxon>Orbaceae</taxon>
        <taxon>Frischella</taxon>
    </lineage>
</organism>
<evidence type="ECO:0000313" key="14">
    <source>
        <dbReference type="Proteomes" id="UP000030901"/>
    </source>
</evidence>
<dbReference type="CDD" id="cd00756">
    <property type="entry name" value="MoaE"/>
    <property type="match status" value="1"/>
</dbReference>
<evidence type="ECO:0000256" key="7">
    <source>
        <dbReference type="ARBA" id="ARBA00029745"/>
    </source>
</evidence>